<dbReference type="Gene3D" id="1.10.10.10">
    <property type="entry name" value="Winged helix-like DNA-binding domain superfamily/Winged helix DNA-binding domain"/>
    <property type="match status" value="1"/>
</dbReference>
<dbReference type="RefSeq" id="WP_280105022.1">
    <property type="nucleotide sequence ID" value="NZ_CP122961.1"/>
</dbReference>
<dbReference type="SMART" id="SM00345">
    <property type="entry name" value="HTH_GNTR"/>
    <property type="match status" value="1"/>
</dbReference>
<evidence type="ECO:0000313" key="5">
    <source>
        <dbReference type="EMBL" id="WGI25257.1"/>
    </source>
</evidence>
<dbReference type="InterPro" id="IPR036390">
    <property type="entry name" value="WH_DNA-bd_sf"/>
</dbReference>
<dbReference type="PROSITE" id="PS50949">
    <property type="entry name" value="HTH_GNTR"/>
    <property type="match status" value="1"/>
</dbReference>
<keyword evidence="3" id="KW-0804">Transcription</keyword>
<evidence type="ECO:0000256" key="2">
    <source>
        <dbReference type="ARBA" id="ARBA00023125"/>
    </source>
</evidence>
<feature type="domain" description="HTH gntR-type" evidence="4">
    <location>
        <begin position="2"/>
        <end position="69"/>
    </location>
</feature>
<dbReference type="InterPro" id="IPR036388">
    <property type="entry name" value="WH-like_DNA-bd_sf"/>
</dbReference>
<evidence type="ECO:0000256" key="1">
    <source>
        <dbReference type="ARBA" id="ARBA00023015"/>
    </source>
</evidence>
<evidence type="ECO:0000313" key="6">
    <source>
        <dbReference type="Proteomes" id="UP001179830"/>
    </source>
</evidence>
<dbReference type="InterPro" id="IPR000524">
    <property type="entry name" value="Tscrpt_reg_HTH_GntR"/>
</dbReference>
<keyword evidence="1" id="KW-0805">Transcription regulation</keyword>
<dbReference type="EMBL" id="CP122961">
    <property type="protein sequence ID" value="WGI25257.1"/>
    <property type="molecule type" value="Genomic_DNA"/>
</dbReference>
<gene>
    <name evidence="5" type="ORF">QEN58_18295</name>
</gene>
<dbReference type="SMART" id="SM00895">
    <property type="entry name" value="FCD"/>
    <property type="match status" value="1"/>
</dbReference>
<dbReference type="SUPFAM" id="SSF46785">
    <property type="entry name" value="Winged helix' DNA-binding domain"/>
    <property type="match status" value="1"/>
</dbReference>
<keyword evidence="2" id="KW-0238">DNA-binding</keyword>
<dbReference type="Pfam" id="PF07729">
    <property type="entry name" value="FCD"/>
    <property type="match status" value="1"/>
</dbReference>
<dbReference type="SUPFAM" id="SSF48008">
    <property type="entry name" value="GntR ligand-binding domain-like"/>
    <property type="match status" value="1"/>
</dbReference>
<dbReference type="Gene3D" id="1.20.120.530">
    <property type="entry name" value="GntR ligand-binding domain-like"/>
    <property type="match status" value="1"/>
</dbReference>
<dbReference type="Pfam" id="PF00392">
    <property type="entry name" value="GntR"/>
    <property type="match status" value="1"/>
</dbReference>
<dbReference type="CDD" id="cd07377">
    <property type="entry name" value="WHTH_GntR"/>
    <property type="match status" value="1"/>
</dbReference>
<dbReference type="InterPro" id="IPR011711">
    <property type="entry name" value="GntR_C"/>
</dbReference>
<accession>A0ABY8LLD5</accession>
<name>A0ABY8LLD5_9GAMM</name>
<dbReference type="PANTHER" id="PTHR43537">
    <property type="entry name" value="TRANSCRIPTIONAL REGULATOR, GNTR FAMILY"/>
    <property type="match status" value="1"/>
</dbReference>
<organism evidence="5 6">
    <name type="scientific">Halomonas alkaliantarctica</name>
    <dbReference type="NCBI Taxonomy" id="232346"/>
    <lineage>
        <taxon>Bacteria</taxon>
        <taxon>Pseudomonadati</taxon>
        <taxon>Pseudomonadota</taxon>
        <taxon>Gammaproteobacteria</taxon>
        <taxon>Oceanospirillales</taxon>
        <taxon>Halomonadaceae</taxon>
        <taxon>Halomonas</taxon>
    </lineage>
</organism>
<reference evidence="5" key="1">
    <citation type="submission" date="2023-04" db="EMBL/GenBank/DDBJ databases">
        <title>Complete genome sequence of Halomonas alkaliantarctica MSP3 isolated from marine sediment, Jeju Island.</title>
        <authorList>
            <person name="Park S.-J."/>
        </authorList>
    </citation>
    <scope>NUCLEOTIDE SEQUENCE</scope>
    <source>
        <strain evidence="5">MSP3</strain>
    </source>
</reference>
<dbReference type="Proteomes" id="UP001179830">
    <property type="component" value="Chromosome"/>
</dbReference>
<protein>
    <submittedName>
        <fullName evidence="5">GntR family transcriptional regulator</fullName>
    </submittedName>
</protein>
<evidence type="ECO:0000259" key="4">
    <source>
        <dbReference type="PROSITE" id="PS50949"/>
    </source>
</evidence>
<proteinExistence type="predicted"/>
<dbReference type="InterPro" id="IPR008920">
    <property type="entry name" value="TF_FadR/GntR_C"/>
</dbReference>
<sequence>MTKLTDEVYTTLRRKIMEGELAPNEQLKEERIAKLLDVSRTPVRTAINQLTLDGLLYRERGRGSFVSAWNTEDIKEIFEIRIQVESKAAGLAALKASAMHIESLLKCSMKMDELVEKKPEDYLKNIQEENRKFHSIILKAAASPRLTKITKTLVEIPITIGFYIYSDEDMQRSMHHHRELIHAIRMGSQEYASDVMTVHLRAALCRFLTNRDIK</sequence>
<evidence type="ECO:0000256" key="3">
    <source>
        <dbReference type="ARBA" id="ARBA00023163"/>
    </source>
</evidence>
<dbReference type="PANTHER" id="PTHR43537:SF45">
    <property type="entry name" value="GNTR FAMILY REGULATORY PROTEIN"/>
    <property type="match status" value="1"/>
</dbReference>
<keyword evidence="6" id="KW-1185">Reference proteome</keyword>